<protein>
    <submittedName>
        <fullName evidence="2">Ovule protein</fullName>
    </submittedName>
</protein>
<organism evidence="1 2">
    <name type="scientific">Heterorhabditis bacteriophora</name>
    <name type="common">Entomopathogenic nematode worm</name>
    <dbReference type="NCBI Taxonomy" id="37862"/>
    <lineage>
        <taxon>Eukaryota</taxon>
        <taxon>Metazoa</taxon>
        <taxon>Ecdysozoa</taxon>
        <taxon>Nematoda</taxon>
        <taxon>Chromadorea</taxon>
        <taxon>Rhabditida</taxon>
        <taxon>Rhabditina</taxon>
        <taxon>Rhabditomorpha</taxon>
        <taxon>Strongyloidea</taxon>
        <taxon>Heterorhabditidae</taxon>
        <taxon>Heterorhabditis</taxon>
    </lineage>
</organism>
<dbReference type="Proteomes" id="UP000095283">
    <property type="component" value="Unplaced"/>
</dbReference>
<dbReference type="AlphaFoldDB" id="A0A1I7WSR9"/>
<proteinExistence type="predicted"/>
<evidence type="ECO:0000313" key="1">
    <source>
        <dbReference type="Proteomes" id="UP000095283"/>
    </source>
</evidence>
<sequence>MDNFSVFDDRNDALLLFYNINSPISGPQVVIPSSRQRLGQRKASTDFFFCIHTQSCLLPLDLFYAAITSE</sequence>
<name>A0A1I7WSR9_HETBA</name>
<dbReference type="WBParaSite" id="Hba_08234">
    <property type="protein sequence ID" value="Hba_08234"/>
    <property type="gene ID" value="Hba_08234"/>
</dbReference>
<keyword evidence="1" id="KW-1185">Reference proteome</keyword>
<reference evidence="2" key="1">
    <citation type="submission" date="2016-11" db="UniProtKB">
        <authorList>
            <consortium name="WormBaseParasite"/>
        </authorList>
    </citation>
    <scope>IDENTIFICATION</scope>
</reference>
<evidence type="ECO:0000313" key="2">
    <source>
        <dbReference type="WBParaSite" id="Hba_08234"/>
    </source>
</evidence>
<accession>A0A1I7WSR9</accession>